<evidence type="ECO:0000313" key="4">
    <source>
        <dbReference type="EMBL" id="RRR17775.1"/>
    </source>
</evidence>
<dbReference type="PANTHER" id="PTHR47505:SF1">
    <property type="entry name" value="DNA UTILIZATION PROTEIN YHGH"/>
    <property type="match status" value="1"/>
</dbReference>
<dbReference type="Pfam" id="PF00156">
    <property type="entry name" value="Pribosyltran"/>
    <property type="match status" value="1"/>
</dbReference>
<dbReference type="SUPFAM" id="SSF53271">
    <property type="entry name" value="PRTase-like"/>
    <property type="match status" value="1"/>
</dbReference>
<dbReference type="EMBL" id="QOCI01000010">
    <property type="protein sequence ID" value="RRR17775.1"/>
    <property type="molecule type" value="Genomic_DNA"/>
</dbReference>
<organism evidence="4 5">
    <name type="scientific">Brachybacterium paraconglomeratum</name>
    <dbReference type="NCBI Taxonomy" id="173362"/>
    <lineage>
        <taxon>Bacteria</taxon>
        <taxon>Bacillati</taxon>
        <taxon>Actinomycetota</taxon>
        <taxon>Actinomycetes</taxon>
        <taxon>Micrococcales</taxon>
        <taxon>Dermabacteraceae</taxon>
        <taxon>Brachybacterium</taxon>
    </lineage>
</organism>
<comment type="caution">
    <text evidence="4">The sequence shown here is derived from an EMBL/GenBank/DDBJ whole genome shotgun (WGS) entry which is preliminary data.</text>
</comment>
<protein>
    <submittedName>
        <fullName evidence="4">ComF family protein</fullName>
    </submittedName>
</protein>
<comment type="similarity">
    <text evidence="1">Belongs to the ComF/GntX family.</text>
</comment>
<evidence type="ECO:0000313" key="5">
    <source>
        <dbReference type="Proteomes" id="UP000274327"/>
    </source>
</evidence>
<name>A0A3R8QSW0_9MICO</name>
<dbReference type="Gene3D" id="3.40.50.2020">
    <property type="match status" value="1"/>
</dbReference>
<evidence type="ECO:0000256" key="1">
    <source>
        <dbReference type="ARBA" id="ARBA00008007"/>
    </source>
</evidence>
<dbReference type="Proteomes" id="UP000274327">
    <property type="component" value="Unassembled WGS sequence"/>
</dbReference>
<dbReference type="InterPro" id="IPR029057">
    <property type="entry name" value="PRTase-like"/>
</dbReference>
<dbReference type="AlphaFoldDB" id="A0A3R8QSW0"/>
<dbReference type="RefSeq" id="WP_126988204.1">
    <property type="nucleotide sequence ID" value="NZ_JALXWX010000094.1"/>
</dbReference>
<dbReference type="PANTHER" id="PTHR47505">
    <property type="entry name" value="DNA UTILIZATION PROTEIN YHGH"/>
    <property type="match status" value="1"/>
</dbReference>
<proteinExistence type="inferred from homology"/>
<reference evidence="4 5" key="1">
    <citation type="submission" date="2018-07" db="EMBL/GenBank/DDBJ databases">
        <title>Brachybacteriurn paraconglorneratum KCTC 9916.</title>
        <authorList>
            <person name="Li Y."/>
        </authorList>
    </citation>
    <scope>NUCLEOTIDE SEQUENCE [LARGE SCALE GENOMIC DNA]</scope>
    <source>
        <strain evidence="4 5">KCTC 9916</strain>
    </source>
</reference>
<accession>A0A3R8QSW0</accession>
<evidence type="ECO:0000256" key="2">
    <source>
        <dbReference type="SAM" id="MobiDB-lite"/>
    </source>
</evidence>
<gene>
    <name evidence="4" type="ORF">DS079_12535</name>
</gene>
<evidence type="ECO:0000259" key="3">
    <source>
        <dbReference type="Pfam" id="PF00156"/>
    </source>
</evidence>
<feature type="domain" description="Phosphoribosyltransferase" evidence="3">
    <location>
        <begin position="230"/>
        <end position="267"/>
    </location>
</feature>
<dbReference type="InterPro" id="IPR000836">
    <property type="entry name" value="PRTase_dom"/>
</dbReference>
<keyword evidence="5" id="KW-1185">Reference proteome</keyword>
<sequence length="292" mass="30033">MHSGASRHASPRTRPDPGAGRGERALALLAEVAAQTCSLVAPRSCPCGRDGTRLCPDCAALLQASPVRVDACCDALQVLSAARVREQSRDGLLLPAGVDHSPLLPVLALGEYGGDLQRLVLAWKNGGMLHLCGALAAGLAPAVRRLAEGSGVAEPLLVPVPSRPAARLRRGEDHTAELVRALEREGAGRALLLRAAPTTAQEGRGARARRLRRIRLDPAQARRARALDAPVIVVDDVVTTGATLRGMHEALDAEGIEVLGAAVIASARVPGVVASAGPGEAPPGPGEADEPG</sequence>
<dbReference type="InterPro" id="IPR051910">
    <property type="entry name" value="ComF/GntX_DNA_util-trans"/>
</dbReference>
<dbReference type="GeneID" id="78121849"/>
<feature type="region of interest" description="Disordered" evidence="2">
    <location>
        <begin position="1"/>
        <end position="21"/>
    </location>
</feature>